<dbReference type="Proteomes" id="UP001150062">
    <property type="component" value="Unassembled WGS sequence"/>
</dbReference>
<dbReference type="Gene3D" id="1.25.10.10">
    <property type="entry name" value="Leucine-rich Repeat Variant"/>
    <property type="match status" value="2"/>
</dbReference>
<dbReference type="InterPro" id="IPR016024">
    <property type="entry name" value="ARM-type_fold"/>
</dbReference>
<evidence type="ECO:0000313" key="3">
    <source>
        <dbReference type="Proteomes" id="UP001150062"/>
    </source>
</evidence>
<name>A0ABQ8Y9S1_9EUKA</name>
<gene>
    <name evidence="2" type="ORF">M0813_00256</name>
</gene>
<evidence type="ECO:0000256" key="1">
    <source>
        <dbReference type="SAM" id="MobiDB-lite"/>
    </source>
</evidence>
<sequence length="1280" mass="148305">MTDLNLSILTEQLQKELTGSSNKIPLINALDRVCDYLKGGKTEIPLELVSPFTESLIKVQTYSNWNMTQTLFSLFKYIFSTAPNQIIEKMLKVESESNSVLKLLISSVFDQKREIKEMAGQAIGTLSKYAGNNIINIINPLLEHVYPDLEKIKLDYLSIEGICLMLGYVLRHCYEINEENFKSIFKLLIKLSAFSQGSDHSYYVRRACVKSLSRLIQCKNLTSQIDEEIKSKIIKVTLERLNDNDIETRKLSALLFGDLIAFEISLAEGQEKQTQKKKCQENINNLFTSLLENLKTITRWENIQGCCLGIRSALTIPGIFEFLSEEFQQKILFSLEKEIRNEHKKETRFLNMDTTGAANIAAGDSLIQLFLTFYQNILQSKKQDKENEMNELFKFFIEKILPSITYLINSGITKLVDGIQTSLEELLLFCPKVVEKHLNELIFPIFKNTSHCSLPTRDSALRVWKLSSKIFSKNLEEIEIEKEIENEKENEKEKEKEIEKSKEKEKEKLKENDHELNFLKEKKLQILESLIKDSTSSSHEVRECVFKSMNNLFLTEGLLNDLMNYKFASNLLNVIMGGTQNQQGKLPEFAQCAAVSSLGYYLNYTSTILHGDKQFLELIQNNVINLLLELLADEEEEIVLSALDSINNLMKGWGKKISTQYSSLLVIPVLSLTENELDTLKYRAISVLPSLYIDLKGQILETKDINLFLTSIIKGFDNQFSLDPELNFFEEKRIALSITLSKFVNQLLLNKNEIIGKFENNETQFQQIIIGLLQLIINSILNIENHEINEIRLHLITSFFLILNIIKDDKEIWSNNSITVIFNKFYNYFKELSKSVAIEDLDNINEKIDLNEEQSFEFGKKLENESQLAELFLALKCLQILENHQIGKLHLITKNLEKRSENDDQIQSILRIFQFENNLLVNEENEKEREIIKNISQFEDYIETILSSNTSGDKFSLYFWKILSFIKNCKDEIVDFKKEEEFFNYLISLLKDEIEIENVTKENKITAILILQHLYPKKSPLLYFESFETVINTELLKLQEIEEERPELLQLNIDFVQKSIPNFNLYNFSLNGIMTNLLNFQKNIVPPNEIIEKVLTLLNIDNEKEEKVVQFPEDCQGVFTLIINSKKHLDKNLKKKILMNSLSKFNNLKEEREIDTSFTKLIHQLLIDVEIDQDLFAHLKNLLEVIKLAWVEDLDEGKVISFLCLSIIELLRFDLKNGELKMSVLQVLKDILDNDDILVKNNLLFGFIRLSSFYSVNNFFLPEATKIVLGKKNEGFSKQQ</sequence>
<proteinExistence type="predicted"/>
<protein>
    <submittedName>
        <fullName evidence="2">Translational activator gcn1-related</fullName>
    </submittedName>
</protein>
<feature type="region of interest" description="Disordered" evidence="1">
    <location>
        <begin position="486"/>
        <end position="507"/>
    </location>
</feature>
<reference evidence="2" key="1">
    <citation type="submission" date="2022-08" db="EMBL/GenBank/DDBJ databases">
        <title>Novel sulfate-reducing endosymbionts in the free-living metamonad Anaeramoeba.</title>
        <authorList>
            <person name="Jerlstrom-Hultqvist J."/>
            <person name="Cepicka I."/>
            <person name="Gallot-Lavallee L."/>
            <person name="Salas-Leiva D."/>
            <person name="Curtis B.A."/>
            <person name="Zahonova K."/>
            <person name="Pipaliya S."/>
            <person name="Dacks J."/>
            <person name="Roger A.J."/>
        </authorList>
    </citation>
    <scope>NUCLEOTIDE SEQUENCE</scope>
    <source>
        <strain evidence="2">Schooner1</strain>
    </source>
</reference>
<dbReference type="InterPro" id="IPR011989">
    <property type="entry name" value="ARM-like"/>
</dbReference>
<comment type="caution">
    <text evidence="2">The sequence shown here is derived from an EMBL/GenBank/DDBJ whole genome shotgun (WGS) entry which is preliminary data.</text>
</comment>
<organism evidence="2 3">
    <name type="scientific">Anaeramoeba flamelloides</name>
    <dbReference type="NCBI Taxonomy" id="1746091"/>
    <lineage>
        <taxon>Eukaryota</taxon>
        <taxon>Metamonada</taxon>
        <taxon>Anaeramoebidae</taxon>
        <taxon>Anaeramoeba</taxon>
    </lineage>
</organism>
<dbReference type="EMBL" id="JAOAOG010000191">
    <property type="protein sequence ID" value="KAJ6241558.1"/>
    <property type="molecule type" value="Genomic_DNA"/>
</dbReference>
<dbReference type="SUPFAM" id="SSF48371">
    <property type="entry name" value="ARM repeat"/>
    <property type="match status" value="2"/>
</dbReference>
<accession>A0ABQ8Y9S1</accession>
<keyword evidence="3" id="KW-1185">Reference proteome</keyword>
<evidence type="ECO:0000313" key="2">
    <source>
        <dbReference type="EMBL" id="KAJ6241558.1"/>
    </source>
</evidence>